<proteinExistence type="predicted"/>
<evidence type="ECO:0000256" key="1">
    <source>
        <dbReference type="SAM" id="Coils"/>
    </source>
</evidence>
<dbReference type="EC" id="3.1.4.52" evidence="4"/>
<dbReference type="InterPro" id="IPR037522">
    <property type="entry name" value="HD_GYP_dom"/>
</dbReference>
<dbReference type="AlphaFoldDB" id="A0A2K9E2Y6"/>
<keyword evidence="4" id="KW-0378">Hydrolase</keyword>
<dbReference type="CDD" id="cd00077">
    <property type="entry name" value="HDc"/>
    <property type="match status" value="1"/>
</dbReference>
<dbReference type="SUPFAM" id="SSF109604">
    <property type="entry name" value="HD-domain/PDEase-like"/>
    <property type="match status" value="1"/>
</dbReference>
<organism evidence="4 6">
    <name type="scientific">Acetivibrio saccincola</name>
    <dbReference type="NCBI Taxonomy" id="1677857"/>
    <lineage>
        <taxon>Bacteria</taxon>
        <taxon>Bacillati</taxon>
        <taxon>Bacillota</taxon>
        <taxon>Clostridia</taxon>
        <taxon>Eubacteriales</taxon>
        <taxon>Oscillospiraceae</taxon>
        <taxon>Acetivibrio</taxon>
    </lineage>
</organism>
<evidence type="ECO:0000256" key="2">
    <source>
        <dbReference type="SAM" id="Phobius"/>
    </source>
</evidence>
<dbReference type="Gene3D" id="1.10.3210.10">
    <property type="entry name" value="Hypothetical protein af1432"/>
    <property type="match status" value="1"/>
</dbReference>
<evidence type="ECO:0000313" key="6">
    <source>
        <dbReference type="Proteomes" id="UP000233534"/>
    </source>
</evidence>
<feature type="transmembrane region" description="Helical" evidence="2">
    <location>
        <begin position="32"/>
        <end position="51"/>
    </location>
</feature>
<dbReference type="Proteomes" id="UP000239720">
    <property type="component" value="Unassembled WGS sequence"/>
</dbReference>
<dbReference type="Proteomes" id="UP000233534">
    <property type="component" value="Chromosome"/>
</dbReference>
<evidence type="ECO:0000313" key="5">
    <source>
        <dbReference type="EMBL" id="PQQ67991.1"/>
    </source>
</evidence>
<dbReference type="OrthoDB" id="9804747at2"/>
<protein>
    <submittedName>
        <fullName evidence="4">Cyclic di-GMP phosphodiesterase response regulator RpfG</fullName>
        <ecNumber evidence="4">3.1.4.52</ecNumber>
    </submittedName>
</protein>
<feature type="domain" description="HD-GYP" evidence="3">
    <location>
        <begin position="101"/>
        <end position="296"/>
    </location>
</feature>
<keyword evidence="2" id="KW-0812">Transmembrane</keyword>
<dbReference type="InterPro" id="IPR003607">
    <property type="entry name" value="HD/PDEase_dom"/>
</dbReference>
<reference evidence="4 6" key="1">
    <citation type="submission" date="2017-12" db="EMBL/GenBank/DDBJ databases">
        <title>Complete genome sequence of Herbivorax saccincola GGR1, a novel Cellulosome-producing hydrolytic bacterium in a thermophilic biogas plant, established by Illumina and Nanopore MinION sequencing.</title>
        <authorList>
            <person name="Pechtl A."/>
            <person name="Ruckert C."/>
            <person name="Koeck D.E."/>
            <person name="Maus I."/>
            <person name="Winkler A."/>
            <person name="Kalinowski J."/>
            <person name="Puhler A."/>
            <person name="Schwarz W.W."/>
            <person name="Zverlov V.V."/>
            <person name="Schluter A."/>
            <person name="Liebl W."/>
        </authorList>
    </citation>
    <scope>NUCLEOTIDE SEQUENCE [LARGE SCALE GENOMIC DNA]</scope>
    <source>
        <strain evidence="4">GGR1</strain>
        <strain evidence="6">SR1</strain>
    </source>
</reference>
<dbReference type="InterPro" id="IPR006675">
    <property type="entry name" value="HDIG_dom"/>
</dbReference>
<dbReference type="KEGG" id="hsc:HVS_11060"/>
<keyword evidence="1" id="KW-0175">Coiled coil</keyword>
<dbReference type="EMBL" id="CP025197">
    <property type="protein sequence ID" value="AUG58107.1"/>
    <property type="molecule type" value="Genomic_DNA"/>
</dbReference>
<dbReference type="SMART" id="SM00471">
    <property type="entry name" value="HDc"/>
    <property type="match status" value="1"/>
</dbReference>
<accession>A0A2K9E2Y6</accession>
<keyword evidence="2" id="KW-0472">Membrane</keyword>
<dbReference type="PANTHER" id="PTHR43155">
    <property type="entry name" value="CYCLIC DI-GMP PHOSPHODIESTERASE PA4108-RELATED"/>
    <property type="match status" value="1"/>
</dbReference>
<dbReference type="Pfam" id="PF13487">
    <property type="entry name" value="HD_5"/>
    <property type="match status" value="1"/>
</dbReference>
<feature type="coiled-coil region" evidence="1">
    <location>
        <begin position="73"/>
        <end position="104"/>
    </location>
</feature>
<dbReference type="GO" id="GO:0071111">
    <property type="term" value="F:cyclic-guanylate-specific phosphodiesterase activity"/>
    <property type="evidence" value="ECO:0007669"/>
    <property type="project" value="UniProtKB-EC"/>
</dbReference>
<keyword evidence="2" id="KW-1133">Transmembrane helix</keyword>
<reference evidence="5 7" key="2">
    <citation type="journal article" date="2018" name="Syst. Appl. Microbiol.">
        <title>Characterization and high-quality draft genome sequence of Herbivorax saccincola A7, an anaerobic, alkaliphilic, thermophilic, cellulolytic, and xylanolytic bacterium.</title>
        <authorList>
            <person name="Aikawa S."/>
            <person name="Baramee S."/>
            <person name="Sermsathanaswadi J."/>
            <person name="Thianheng P."/>
            <person name="Tachaapaikoon C."/>
            <person name="Shikata A."/>
            <person name="Waeonukul R."/>
            <person name="Pason P."/>
            <person name="Ratanakhanokchai K."/>
            <person name="Kosugi A."/>
        </authorList>
    </citation>
    <scope>NUCLEOTIDE SEQUENCE [LARGE SCALE GENOMIC DNA]</scope>
    <source>
        <strain evidence="5 7">A7</strain>
    </source>
</reference>
<evidence type="ECO:0000313" key="7">
    <source>
        <dbReference type="Proteomes" id="UP000239720"/>
    </source>
</evidence>
<name>A0A2K9E2Y6_9FIRM</name>
<sequence length="304" mass="34793">MKKRFIEYINYVLTGLVLVYALVKFIKTSDFAYIAIAFAVLATGIFTLLSVKPSNNKYIKSPNIIYEVKDNALTAYIKELDQTKKELNQKNEELKKLFNEMQYGYLQTVMSLANSIEAMDAYTRGHCQRVMEISCEVARVLGLGNEEIEDLRYAAILHDIGKIGVPTNILNKNGSLTKEEFEEIKKHPEIAYNILKDVKFLSKALNGILQHHERYDGKGYPNGLKGEEICIFGRIMCVADAFDAMTSDRPYRKGMKVEDAMAELERCKGTQFDPDIVDMFLFLMDGEKKIQYDNTVYDNIVKKH</sequence>
<dbReference type="PROSITE" id="PS51832">
    <property type="entry name" value="HD_GYP"/>
    <property type="match status" value="1"/>
</dbReference>
<gene>
    <name evidence="4" type="primary">rpfG4</name>
    <name evidence="5" type="ORF">B9R14_15285</name>
    <name evidence="4" type="ORF">HVS_11060</name>
</gene>
<evidence type="ECO:0000313" key="4">
    <source>
        <dbReference type="EMBL" id="AUG58107.1"/>
    </source>
</evidence>
<keyword evidence="6" id="KW-1185">Reference proteome</keyword>
<dbReference type="EMBL" id="NEMB01000003">
    <property type="protein sequence ID" value="PQQ67991.1"/>
    <property type="molecule type" value="Genomic_DNA"/>
</dbReference>
<dbReference type="PANTHER" id="PTHR43155:SF2">
    <property type="entry name" value="CYCLIC DI-GMP PHOSPHODIESTERASE PA4108"/>
    <property type="match status" value="1"/>
</dbReference>
<feature type="transmembrane region" description="Helical" evidence="2">
    <location>
        <begin position="7"/>
        <end position="26"/>
    </location>
</feature>
<evidence type="ECO:0000259" key="3">
    <source>
        <dbReference type="PROSITE" id="PS51832"/>
    </source>
</evidence>
<dbReference type="NCBIfam" id="TIGR00277">
    <property type="entry name" value="HDIG"/>
    <property type="match status" value="1"/>
</dbReference>